<dbReference type="EMBL" id="HG994365">
    <property type="protein sequence ID" value="CAF2070782.1"/>
    <property type="molecule type" value="Genomic_DNA"/>
</dbReference>
<reference evidence="1" key="1">
    <citation type="submission" date="2021-01" db="EMBL/GenBank/DDBJ databases">
        <authorList>
            <consortium name="Genoscope - CEA"/>
            <person name="William W."/>
        </authorList>
    </citation>
    <scope>NUCLEOTIDE SEQUENCE</scope>
</reference>
<evidence type="ECO:0000313" key="1">
    <source>
        <dbReference type="EMBL" id="CAF2070782.1"/>
    </source>
</evidence>
<gene>
    <name evidence="1" type="ORF">DARMORV10_C01P17250.1</name>
</gene>
<organism evidence="1">
    <name type="scientific">Brassica napus</name>
    <name type="common">Rape</name>
    <dbReference type="NCBI Taxonomy" id="3708"/>
    <lineage>
        <taxon>Eukaryota</taxon>
        <taxon>Viridiplantae</taxon>
        <taxon>Streptophyta</taxon>
        <taxon>Embryophyta</taxon>
        <taxon>Tracheophyta</taxon>
        <taxon>Spermatophyta</taxon>
        <taxon>Magnoliopsida</taxon>
        <taxon>eudicotyledons</taxon>
        <taxon>Gunneridae</taxon>
        <taxon>Pentapetalae</taxon>
        <taxon>rosids</taxon>
        <taxon>malvids</taxon>
        <taxon>Brassicales</taxon>
        <taxon>Brassicaceae</taxon>
        <taxon>Brassiceae</taxon>
        <taxon>Brassica</taxon>
    </lineage>
</organism>
<name>A0A816R880_BRANA</name>
<accession>A0A816R880</accession>
<protein>
    <submittedName>
        <fullName evidence="1">(rape) hypothetical protein</fullName>
    </submittedName>
</protein>
<dbReference type="Proteomes" id="UP001295469">
    <property type="component" value="Chromosome C01"/>
</dbReference>
<proteinExistence type="predicted"/>
<dbReference type="AlphaFoldDB" id="A0A816R880"/>
<sequence length="151" mass="17686">MLIIFFFFFGTQRVSYYWWTSKRIKLDNNLILEHNFLLLHFDLLLLHLDLHPTTSTAAGSVSDSVSDLLLCGESTIHRHQVVTLAPLRLIFLNVFNSVARQAPLYFPPCPRLLANRRRTKPGVYQTSMGPILKPRFLYLQDWSFRFQLFTI</sequence>